<dbReference type="InterPro" id="IPR014710">
    <property type="entry name" value="RmlC-like_jellyroll"/>
</dbReference>
<gene>
    <name evidence="2" type="ORF">Pmgp_02451</name>
</gene>
<dbReference type="InterPro" id="IPR011051">
    <property type="entry name" value="RmlC_Cupin_sf"/>
</dbReference>
<dbReference type="Pfam" id="PF00908">
    <property type="entry name" value="dTDP_sugar_isom"/>
    <property type="match status" value="1"/>
</dbReference>
<dbReference type="GO" id="GO:0008830">
    <property type="term" value="F:dTDP-4-dehydrorhamnose 3,5-epimerase activity"/>
    <property type="evidence" value="ECO:0007669"/>
    <property type="project" value="InterPro"/>
</dbReference>
<evidence type="ECO:0000313" key="3">
    <source>
        <dbReference type="Proteomes" id="UP000297597"/>
    </source>
</evidence>
<evidence type="ECO:0000313" key="2">
    <source>
        <dbReference type="EMBL" id="TEB10349.1"/>
    </source>
</evidence>
<sequence length="161" mass="18617">MFKTGVLKINLIDGVEVRHLKLIPDERGFLMEMLRRDWPEFMNFGQAYITACYPGIVKAWHYHKLQWDHFVCVAGMARTVLCDLREGSPTKGKVNVFHLGYLNPVLLKIPPLVYHGFTAEGNETALIVNFPTKLYNYGNPDEYRLPYNDQSIPYSWEVVHG</sequence>
<evidence type="ECO:0008006" key="4">
    <source>
        <dbReference type="Google" id="ProtNLM"/>
    </source>
</evidence>
<dbReference type="GO" id="GO:0000271">
    <property type="term" value="P:polysaccharide biosynthetic process"/>
    <property type="evidence" value="ECO:0007669"/>
    <property type="project" value="TreeGrafter"/>
</dbReference>
<feature type="site" description="Participates in a stacking interaction with the thymidine ring of dTDP-4-oxo-6-deoxyglucose" evidence="1">
    <location>
        <position position="135"/>
    </location>
</feature>
<protein>
    <recommendedName>
        <fullName evidence="4">dTDP-4-dehydrorhamnose 3,5-epimerase</fullName>
    </recommendedName>
</protein>
<dbReference type="RefSeq" id="WP_243119830.1">
    <property type="nucleotide sequence ID" value="NZ_QFFZ01000028.1"/>
</dbReference>
<reference evidence="2 3" key="1">
    <citation type="journal article" date="2018" name="Environ. Microbiol.">
        <title>Novel energy conservation strategies and behaviour of Pelotomaculum schinkii driving syntrophic propionate catabolism.</title>
        <authorList>
            <person name="Hidalgo-Ahumada C.A.P."/>
            <person name="Nobu M.K."/>
            <person name="Narihiro T."/>
            <person name="Tamaki H."/>
            <person name="Liu W.T."/>
            <person name="Kamagata Y."/>
            <person name="Stams A.J.M."/>
            <person name="Imachi H."/>
            <person name="Sousa D.Z."/>
        </authorList>
    </citation>
    <scope>NUCLEOTIDE SEQUENCE [LARGE SCALE GENOMIC DNA]</scope>
    <source>
        <strain evidence="2 3">MGP</strain>
    </source>
</reference>
<keyword evidence="3" id="KW-1185">Reference proteome</keyword>
<name>A0A4Y7RNN0_9FIRM</name>
<dbReference type="SUPFAM" id="SSF51182">
    <property type="entry name" value="RmlC-like cupins"/>
    <property type="match status" value="1"/>
</dbReference>
<dbReference type="AlphaFoldDB" id="A0A4Y7RNN0"/>
<proteinExistence type="predicted"/>
<evidence type="ECO:0000256" key="1">
    <source>
        <dbReference type="PIRSR" id="PIRSR600888-3"/>
    </source>
</evidence>
<dbReference type="PANTHER" id="PTHR21047:SF2">
    <property type="entry name" value="THYMIDINE DIPHOSPHO-4-KETO-RHAMNOSE 3,5-EPIMERASE"/>
    <property type="match status" value="1"/>
</dbReference>
<dbReference type="InterPro" id="IPR000888">
    <property type="entry name" value="RmlC-like"/>
</dbReference>
<dbReference type="PANTHER" id="PTHR21047">
    <property type="entry name" value="DTDP-6-DEOXY-D-GLUCOSE-3,5 EPIMERASE"/>
    <property type="match status" value="1"/>
</dbReference>
<dbReference type="Gene3D" id="2.60.120.10">
    <property type="entry name" value="Jelly Rolls"/>
    <property type="match status" value="1"/>
</dbReference>
<dbReference type="Proteomes" id="UP000297597">
    <property type="component" value="Unassembled WGS sequence"/>
</dbReference>
<accession>A0A4Y7RNN0</accession>
<dbReference type="EMBL" id="QFFZ01000028">
    <property type="protein sequence ID" value="TEB10349.1"/>
    <property type="molecule type" value="Genomic_DNA"/>
</dbReference>
<organism evidence="2 3">
    <name type="scientific">Pelotomaculum propionicicum</name>
    <dbReference type="NCBI Taxonomy" id="258475"/>
    <lineage>
        <taxon>Bacteria</taxon>
        <taxon>Bacillati</taxon>
        <taxon>Bacillota</taxon>
        <taxon>Clostridia</taxon>
        <taxon>Eubacteriales</taxon>
        <taxon>Desulfotomaculaceae</taxon>
        <taxon>Pelotomaculum</taxon>
    </lineage>
</organism>
<dbReference type="GO" id="GO:0005829">
    <property type="term" value="C:cytosol"/>
    <property type="evidence" value="ECO:0007669"/>
    <property type="project" value="TreeGrafter"/>
</dbReference>
<comment type="caution">
    <text evidence="2">The sequence shown here is derived from an EMBL/GenBank/DDBJ whole genome shotgun (WGS) entry which is preliminary data.</text>
</comment>